<dbReference type="GO" id="GO:0005829">
    <property type="term" value="C:cytosol"/>
    <property type="evidence" value="ECO:0007669"/>
    <property type="project" value="Ensembl"/>
</dbReference>
<dbReference type="GO" id="GO:0000122">
    <property type="term" value="P:negative regulation of transcription by RNA polymerase II"/>
    <property type="evidence" value="ECO:0007669"/>
    <property type="project" value="TreeGrafter"/>
</dbReference>
<dbReference type="Gene3D" id="1.10.10.1200">
    <property type="entry name" value="MAGE homology domain, winged helix WH1 motif"/>
    <property type="match status" value="1"/>
</dbReference>
<dbReference type="Ensembl" id="ENSOGAT00000014023.2">
    <property type="protein sequence ID" value="ENSOGAP00000012553.2"/>
    <property type="gene ID" value="ENSOGAG00000014023.2"/>
</dbReference>
<dbReference type="Pfam" id="PF01454">
    <property type="entry name" value="MAGE"/>
    <property type="match status" value="1"/>
</dbReference>
<dbReference type="FunFam" id="1.10.10.1210:FF:000001">
    <property type="entry name" value="melanoma-associated antigen D1"/>
    <property type="match status" value="1"/>
</dbReference>
<feature type="domain" description="MAGE" evidence="2">
    <location>
        <begin position="131"/>
        <end position="330"/>
    </location>
</feature>
<dbReference type="SMART" id="SM01392">
    <property type="entry name" value="MAGE_N"/>
    <property type="match status" value="1"/>
</dbReference>
<dbReference type="CTD" id="4109"/>
<dbReference type="KEGG" id="oga:100940357"/>
<dbReference type="InterPro" id="IPR037445">
    <property type="entry name" value="MAGE"/>
</dbReference>
<dbReference type="AlphaFoldDB" id="H0XAB7"/>
<reference evidence="3" key="3">
    <citation type="submission" date="2025-09" db="UniProtKB">
        <authorList>
            <consortium name="Ensembl"/>
        </authorList>
    </citation>
    <scope>IDENTIFICATION</scope>
</reference>
<dbReference type="InterPro" id="IPR041899">
    <property type="entry name" value="MAGE_WH2"/>
</dbReference>
<dbReference type="GeneTree" id="ENSGT00940000154972"/>
<dbReference type="InterPro" id="IPR021072">
    <property type="entry name" value="MAGE_N"/>
</dbReference>
<proteinExistence type="predicted"/>
<evidence type="ECO:0000259" key="2">
    <source>
        <dbReference type="PROSITE" id="PS50838"/>
    </source>
</evidence>
<dbReference type="OMA" id="DGMEHFI"/>
<reference evidence="4" key="1">
    <citation type="submission" date="2011-03" db="EMBL/GenBank/DDBJ databases">
        <title>Version 3 of the genome sequence of Otolemur garnettii (Bushbaby).</title>
        <authorList>
            <consortium name="The Broad Institute Genome Sequencing Platform"/>
            <person name="Di Palma F."/>
            <person name="Johnson J."/>
            <person name="Lander E.S."/>
            <person name="Lindblad-Toh K."/>
            <person name="Jaffe D.B."/>
            <person name="Gnerre S."/>
            <person name="MacCallum I."/>
            <person name="Przybylski D."/>
            <person name="Ribeiro F.J."/>
            <person name="Burton J.N."/>
            <person name="Walker B.J."/>
            <person name="Sharpe T."/>
            <person name="Hall G."/>
        </authorList>
    </citation>
    <scope>NUCLEOTIDE SEQUENCE [LARGE SCALE GENOMIC DNA]</scope>
</reference>
<dbReference type="RefSeq" id="XP_003800994.1">
    <property type="nucleotide sequence ID" value="XM_003800946.1"/>
</dbReference>
<dbReference type="GO" id="GO:0005654">
    <property type="term" value="C:nucleoplasm"/>
    <property type="evidence" value="ECO:0007669"/>
    <property type="project" value="Ensembl"/>
</dbReference>
<dbReference type="InterPro" id="IPR002190">
    <property type="entry name" value="MHD_dom"/>
</dbReference>
<dbReference type="EMBL" id="AAQR03167775">
    <property type="status" value="NOT_ANNOTATED_CDS"/>
    <property type="molecule type" value="Genomic_DNA"/>
</dbReference>
<feature type="compositionally biased region" description="Basic and acidic residues" evidence="1">
    <location>
        <begin position="1"/>
        <end position="12"/>
    </location>
</feature>
<dbReference type="FunCoup" id="H0XAB7">
    <property type="interactions" value="116"/>
</dbReference>
<feature type="compositionally biased region" description="Low complexity" evidence="1">
    <location>
        <begin position="35"/>
        <end position="68"/>
    </location>
</feature>
<accession>H0XAB7</accession>
<dbReference type="PANTHER" id="PTHR11736:SF153">
    <property type="entry name" value="MELANOMA-ASSOCIATED ANTIGEN 10"/>
    <property type="match status" value="1"/>
</dbReference>
<dbReference type="PANTHER" id="PTHR11736">
    <property type="entry name" value="MELANOMA-ASSOCIATED ANTIGEN MAGE ANTIGEN"/>
    <property type="match status" value="1"/>
</dbReference>
<dbReference type="InParanoid" id="H0XAB7"/>
<dbReference type="Gene3D" id="1.10.10.1210">
    <property type="entry name" value="MAGE homology domain, winged helix WH2 motif"/>
    <property type="match status" value="1"/>
</dbReference>
<keyword evidence="4" id="KW-1185">Reference proteome</keyword>
<dbReference type="FunFam" id="1.10.10.1200:FF:000007">
    <property type="entry name" value="Melanoma-associated antigen C2"/>
    <property type="match status" value="1"/>
</dbReference>
<feature type="region of interest" description="Disordered" evidence="1">
    <location>
        <begin position="1"/>
        <end position="118"/>
    </location>
</feature>
<evidence type="ECO:0000256" key="1">
    <source>
        <dbReference type="SAM" id="MobiDB-lite"/>
    </source>
</evidence>
<evidence type="ECO:0000313" key="3">
    <source>
        <dbReference type="Ensembl" id="ENSOGAP00000012553.2"/>
    </source>
</evidence>
<dbReference type="GO" id="GO:0042826">
    <property type="term" value="F:histone deacetylase binding"/>
    <property type="evidence" value="ECO:0007669"/>
    <property type="project" value="TreeGrafter"/>
</dbReference>
<dbReference type="Proteomes" id="UP000005225">
    <property type="component" value="Unassembled WGS sequence"/>
</dbReference>
<feature type="compositionally biased region" description="Polar residues" evidence="1">
    <location>
        <begin position="355"/>
        <end position="365"/>
    </location>
</feature>
<name>H0XAB7_OTOGA</name>
<dbReference type="SMART" id="SM01373">
    <property type="entry name" value="MAGE"/>
    <property type="match status" value="1"/>
</dbReference>
<dbReference type="Pfam" id="PF12440">
    <property type="entry name" value="MAGE_N"/>
    <property type="match status" value="1"/>
</dbReference>
<gene>
    <name evidence="3" type="primary">MAGEA10</name>
</gene>
<dbReference type="InterPro" id="IPR041898">
    <property type="entry name" value="MAGE_WH1"/>
</dbReference>
<dbReference type="eggNOG" id="KOG4562">
    <property type="taxonomic scope" value="Eukaryota"/>
</dbReference>
<organism evidence="3 4">
    <name type="scientific">Otolemur garnettii</name>
    <name type="common">Small-eared galago</name>
    <name type="synonym">Garnett's greater bushbaby</name>
    <dbReference type="NCBI Taxonomy" id="30611"/>
    <lineage>
        <taxon>Eukaryota</taxon>
        <taxon>Metazoa</taxon>
        <taxon>Chordata</taxon>
        <taxon>Craniata</taxon>
        <taxon>Vertebrata</taxon>
        <taxon>Euteleostomi</taxon>
        <taxon>Mammalia</taxon>
        <taxon>Eutheria</taxon>
        <taxon>Euarchontoglires</taxon>
        <taxon>Primates</taxon>
        <taxon>Strepsirrhini</taxon>
        <taxon>Lorisiformes</taxon>
        <taxon>Galagidae</taxon>
        <taxon>Otolemur</taxon>
    </lineage>
</organism>
<dbReference type="STRING" id="30611.ENSOGAP00000012553"/>
<feature type="compositionally biased region" description="Polar residues" evidence="1">
    <location>
        <begin position="94"/>
        <end position="118"/>
    </location>
</feature>
<dbReference type="PROSITE" id="PS50838">
    <property type="entry name" value="MAGE"/>
    <property type="match status" value="1"/>
</dbReference>
<feature type="region of interest" description="Disordered" evidence="1">
    <location>
        <begin position="337"/>
        <end position="365"/>
    </location>
</feature>
<reference evidence="3" key="2">
    <citation type="submission" date="2025-08" db="UniProtKB">
        <authorList>
            <consortium name="Ensembl"/>
        </authorList>
    </citation>
    <scope>IDENTIFICATION</scope>
</reference>
<sequence length="365" mass="40618">MPPPEKRRRYEEGSLSGSEMQDFGGPRTTVEEDTSSSSSTCSSSFPSSFPSSSSSTSSSYYPLMSSTPEEISDLVGISSPSQSPQAAGLPIPLITSTPVSQSDEGSSSRQQESPNPLQTLAAIEPLPRREIDEKVADLVEFLLTKYRIKELFTEAEMLAAVFKNEKQHFPLIFSEASECMQIVFGIEVKEIDPTEHSFILITNLGLTYDGMLDDVESMPKTGILILILSIIFLEGNCASEEIIWETLNVLGVYSGMEHFIYGEPQKLLTHDWVHEKYLVYRQVPQSDPVRYEFLWGPRAHAETSKMTLLKFLAKVNGSDPKSFPVWYEEALREERERAKARISPTDDTDMASASPGATCSSFYSN</sequence>
<evidence type="ECO:0000313" key="4">
    <source>
        <dbReference type="Proteomes" id="UP000005225"/>
    </source>
</evidence>
<dbReference type="HOGENOM" id="CLU_039582_1_1_1"/>
<dbReference type="GeneID" id="100940357"/>
<dbReference type="OrthoDB" id="205198at2759"/>
<protein>
    <submittedName>
        <fullName evidence="3">MAGE family member A10</fullName>
    </submittedName>
</protein>